<name>A0A2S5B3V7_9BASI</name>
<feature type="compositionally biased region" description="Polar residues" evidence="1">
    <location>
        <begin position="203"/>
        <end position="229"/>
    </location>
</feature>
<feature type="compositionally biased region" description="Low complexity" evidence="1">
    <location>
        <begin position="128"/>
        <end position="140"/>
    </location>
</feature>
<feature type="region of interest" description="Disordered" evidence="1">
    <location>
        <begin position="128"/>
        <end position="168"/>
    </location>
</feature>
<reference evidence="2 3" key="1">
    <citation type="journal article" date="2018" name="Front. Microbiol.">
        <title>Prospects for Fungal Bioremediation of Acidic Radioactive Waste Sites: Characterization and Genome Sequence of Rhodotorula taiwanensis MD1149.</title>
        <authorList>
            <person name="Tkavc R."/>
            <person name="Matrosova V.Y."/>
            <person name="Grichenko O.E."/>
            <person name="Gostincar C."/>
            <person name="Volpe R.P."/>
            <person name="Klimenkova P."/>
            <person name="Gaidamakova E.K."/>
            <person name="Zhou C.E."/>
            <person name="Stewart B.J."/>
            <person name="Lyman M.G."/>
            <person name="Malfatti S.A."/>
            <person name="Rubinfeld B."/>
            <person name="Courtot M."/>
            <person name="Singh J."/>
            <person name="Dalgard C.L."/>
            <person name="Hamilton T."/>
            <person name="Frey K.G."/>
            <person name="Gunde-Cimerman N."/>
            <person name="Dugan L."/>
            <person name="Daly M.J."/>
        </authorList>
    </citation>
    <scope>NUCLEOTIDE SEQUENCE [LARGE SCALE GENOMIC DNA]</scope>
    <source>
        <strain evidence="2 3">MD1149</strain>
    </source>
</reference>
<feature type="region of interest" description="Disordered" evidence="1">
    <location>
        <begin position="184"/>
        <end position="271"/>
    </location>
</feature>
<proteinExistence type="predicted"/>
<comment type="caution">
    <text evidence="2">The sequence shown here is derived from an EMBL/GenBank/DDBJ whole genome shotgun (WGS) entry which is preliminary data.</text>
</comment>
<evidence type="ECO:0008006" key="4">
    <source>
        <dbReference type="Google" id="ProtNLM"/>
    </source>
</evidence>
<dbReference type="STRING" id="741276.A0A2S5B3V7"/>
<dbReference type="Proteomes" id="UP000237144">
    <property type="component" value="Unassembled WGS sequence"/>
</dbReference>
<evidence type="ECO:0000313" key="2">
    <source>
        <dbReference type="EMBL" id="POY71425.1"/>
    </source>
</evidence>
<protein>
    <recommendedName>
        <fullName evidence="4">RRM domain-containing protein</fullName>
    </recommendedName>
</protein>
<sequence length="377" mass="39709">MTISDHLPLDPFPGFSTCSLDFSLDNLGSLYDYQLALVHFHPRATEENKVEAQVVFWRRRIARENRDNDGKVELDAALRQLKRAREWLEGKVPGSRSMRDGSAQTTARAVSRSQARLLAAAPDRIARVASGAPRSPPAAATVSRTIASPPRVDSSLANAEAGGSSAPVDAVPARRAAVATALPLPSTPGTYSLPSTAAGPAQAVTSATGESGSQAGPPSSRSQPSSATGASDAASLPRKSAEAATTTSHASRVTPPTSTEPRDGSESASADACPPELLAQLYTLWVGGFDQSVTPALFLAWLKRRGRESQPAPMAIAQFTSSTYVVAYGRASDVRVAQRQIDGQTLPRRGCKLRAVPGPSAGSSRIMWSDLMPEVRD</sequence>
<feature type="compositionally biased region" description="Low complexity" evidence="1">
    <location>
        <begin position="242"/>
        <end position="251"/>
    </location>
</feature>
<dbReference type="AlphaFoldDB" id="A0A2S5B3V7"/>
<evidence type="ECO:0000313" key="3">
    <source>
        <dbReference type="Proteomes" id="UP000237144"/>
    </source>
</evidence>
<accession>A0A2S5B3V7</accession>
<gene>
    <name evidence="2" type="ORF">BMF94_5738</name>
</gene>
<dbReference type="OrthoDB" id="2525430at2759"/>
<evidence type="ECO:0000256" key="1">
    <source>
        <dbReference type="SAM" id="MobiDB-lite"/>
    </source>
</evidence>
<organism evidence="2 3">
    <name type="scientific">Rhodotorula taiwanensis</name>
    <dbReference type="NCBI Taxonomy" id="741276"/>
    <lineage>
        <taxon>Eukaryota</taxon>
        <taxon>Fungi</taxon>
        <taxon>Dikarya</taxon>
        <taxon>Basidiomycota</taxon>
        <taxon>Pucciniomycotina</taxon>
        <taxon>Microbotryomycetes</taxon>
        <taxon>Sporidiobolales</taxon>
        <taxon>Sporidiobolaceae</taxon>
        <taxon>Rhodotorula</taxon>
    </lineage>
</organism>
<dbReference type="EMBL" id="PJQD01000085">
    <property type="protein sequence ID" value="POY71425.1"/>
    <property type="molecule type" value="Genomic_DNA"/>
</dbReference>
<keyword evidence="3" id="KW-1185">Reference proteome</keyword>